<evidence type="ECO:0000256" key="1">
    <source>
        <dbReference type="ARBA" id="ARBA00004123"/>
    </source>
</evidence>
<organism evidence="13 14">
    <name type="scientific">Camellia sinensis</name>
    <name type="common">Tea plant</name>
    <name type="synonym">Thea sinensis</name>
    <dbReference type="NCBI Taxonomy" id="4442"/>
    <lineage>
        <taxon>Eukaryota</taxon>
        <taxon>Viridiplantae</taxon>
        <taxon>Streptophyta</taxon>
        <taxon>Embryophyta</taxon>
        <taxon>Tracheophyta</taxon>
        <taxon>Spermatophyta</taxon>
        <taxon>Magnoliopsida</taxon>
        <taxon>eudicotyledons</taxon>
        <taxon>Gunneridae</taxon>
        <taxon>Pentapetalae</taxon>
        <taxon>asterids</taxon>
        <taxon>Ericales</taxon>
        <taxon>Theaceae</taxon>
        <taxon>Camellia</taxon>
    </lineage>
</organism>
<comment type="similarity">
    <text evidence="7">Belongs to the PRPF40 family.</text>
</comment>
<dbReference type="GO" id="GO:0071004">
    <property type="term" value="C:U2-type prespliceosome"/>
    <property type="evidence" value="ECO:0007669"/>
    <property type="project" value="TreeGrafter"/>
</dbReference>
<dbReference type="CDD" id="cd00201">
    <property type="entry name" value="WW"/>
    <property type="match status" value="2"/>
</dbReference>
<feature type="compositionally biased region" description="Polar residues" evidence="10">
    <location>
        <begin position="151"/>
        <end position="168"/>
    </location>
</feature>
<evidence type="ECO:0000256" key="2">
    <source>
        <dbReference type="ARBA" id="ARBA00022664"/>
    </source>
</evidence>
<proteinExistence type="inferred from homology"/>
<evidence type="ECO:0000313" key="14">
    <source>
        <dbReference type="Proteomes" id="UP000593564"/>
    </source>
</evidence>
<evidence type="ECO:0000256" key="5">
    <source>
        <dbReference type="ARBA" id="ARBA00023242"/>
    </source>
</evidence>
<dbReference type="SMART" id="SM00456">
    <property type="entry name" value="WW"/>
    <property type="match status" value="2"/>
</dbReference>
<comment type="subcellular location">
    <subcellularLocation>
        <location evidence="1">Nucleus</location>
    </subcellularLocation>
</comment>
<dbReference type="Pfam" id="PF01846">
    <property type="entry name" value="FF"/>
    <property type="match status" value="4"/>
</dbReference>
<evidence type="ECO:0000256" key="3">
    <source>
        <dbReference type="ARBA" id="ARBA00022737"/>
    </source>
</evidence>
<feature type="region of interest" description="Disordered" evidence="10">
    <location>
        <begin position="1"/>
        <end position="95"/>
    </location>
</feature>
<dbReference type="Pfam" id="PF25432">
    <property type="entry name" value="FF_PRPF40A"/>
    <property type="match status" value="1"/>
</dbReference>
<feature type="region of interest" description="Disordered" evidence="10">
    <location>
        <begin position="858"/>
        <end position="1026"/>
    </location>
</feature>
<evidence type="ECO:0008006" key="15">
    <source>
        <dbReference type="Google" id="ProtNLM"/>
    </source>
</evidence>
<feature type="domain" description="WW" evidence="11">
    <location>
        <begin position="256"/>
        <end position="289"/>
    </location>
</feature>
<protein>
    <recommendedName>
        <fullName evidence="15">Pre-mRNA-processing protein 40A</fullName>
    </recommendedName>
</protein>
<keyword evidence="5" id="KW-0539">Nucleus</keyword>
<evidence type="ECO:0000256" key="4">
    <source>
        <dbReference type="ARBA" id="ARBA00023187"/>
    </source>
</evidence>
<dbReference type="SUPFAM" id="SSF51045">
    <property type="entry name" value="WW domain"/>
    <property type="match status" value="2"/>
</dbReference>
<dbReference type="InterPro" id="IPR036517">
    <property type="entry name" value="FF_domain_sf"/>
</dbReference>
<reference evidence="14" key="1">
    <citation type="journal article" date="2020" name="Nat. Commun.">
        <title>Genome assembly of wild tea tree DASZ reveals pedigree and selection history of tea varieties.</title>
        <authorList>
            <person name="Zhang W."/>
            <person name="Zhang Y."/>
            <person name="Qiu H."/>
            <person name="Guo Y."/>
            <person name="Wan H."/>
            <person name="Zhang X."/>
            <person name="Scossa F."/>
            <person name="Alseekh S."/>
            <person name="Zhang Q."/>
            <person name="Wang P."/>
            <person name="Xu L."/>
            <person name="Schmidt M.H."/>
            <person name="Jia X."/>
            <person name="Li D."/>
            <person name="Zhu A."/>
            <person name="Guo F."/>
            <person name="Chen W."/>
            <person name="Ni D."/>
            <person name="Usadel B."/>
            <person name="Fernie A.R."/>
            <person name="Wen W."/>
        </authorList>
    </citation>
    <scope>NUCLEOTIDE SEQUENCE [LARGE SCALE GENOMIC DNA]</scope>
    <source>
        <strain evidence="14">cv. G240</strain>
    </source>
</reference>
<dbReference type="GO" id="GO:0070063">
    <property type="term" value="F:RNA polymerase binding"/>
    <property type="evidence" value="ECO:0007669"/>
    <property type="project" value="UniProtKB-ARBA"/>
</dbReference>
<evidence type="ECO:0000256" key="8">
    <source>
        <dbReference type="ARBA" id="ARBA00064817"/>
    </source>
</evidence>
<evidence type="ECO:0000256" key="6">
    <source>
        <dbReference type="ARBA" id="ARBA00056384"/>
    </source>
</evidence>
<evidence type="ECO:0000259" key="12">
    <source>
        <dbReference type="PROSITE" id="PS51676"/>
    </source>
</evidence>
<dbReference type="GO" id="GO:0045292">
    <property type="term" value="P:mRNA cis splicing, via spliceosome"/>
    <property type="evidence" value="ECO:0007669"/>
    <property type="project" value="InterPro"/>
</dbReference>
<feature type="domain" description="FF" evidence="12">
    <location>
        <begin position="797"/>
        <end position="852"/>
    </location>
</feature>
<feature type="compositionally biased region" description="Basic and acidic residues" evidence="10">
    <location>
        <begin position="951"/>
        <end position="967"/>
    </location>
</feature>
<evidence type="ECO:0000259" key="11">
    <source>
        <dbReference type="PROSITE" id="PS50020"/>
    </source>
</evidence>
<dbReference type="PROSITE" id="PS01159">
    <property type="entry name" value="WW_DOMAIN_1"/>
    <property type="match status" value="1"/>
</dbReference>
<feature type="domain" description="FF" evidence="12">
    <location>
        <begin position="528"/>
        <end position="584"/>
    </location>
</feature>
<evidence type="ECO:0000256" key="10">
    <source>
        <dbReference type="SAM" id="MobiDB-lite"/>
    </source>
</evidence>
<dbReference type="FunFam" id="1.10.10.440:FF:000013">
    <property type="entry name" value="pre-mRNA-processing protein 40A isoform X1"/>
    <property type="match status" value="1"/>
</dbReference>
<feature type="compositionally biased region" description="Polar residues" evidence="10">
    <location>
        <begin position="1"/>
        <end position="10"/>
    </location>
</feature>
<keyword evidence="4" id="KW-0508">mRNA splicing</keyword>
<reference evidence="13 14" key="2">
    <citation type="submission" date="2020-07" db="EMBL/GenBank/DDBJ databases">
        <title>Genome assembly of wild tea tree DASZ reveals pedigree and selection history of tea varieties.</title>
        <authorList>
            <person name="Zhang W."/>
        </authorList>
    </citation>
    <scope>NUCLEOTIDE SEQUENCE [LARGE SCALE GENOMIC DNA]</scope>
    <source>
        <strain evidence="14">cv. G240</strain>
        <tissue evidence="13">Leaf</tissue>
    </source>
</reference>
<dbReference type="Proteomes" id="UP000593564">
    <property type="component" value="Unassembled WGS sequence"/>
</dbReference>
<dbReference type="FunFam" id="1.10.10.440:FF:000026">
    <property type="entry name" value="Pre-mRNA-processing protein 40A"/>
    <property type="match status" value="1"/>
</dbReference>
<feature type="domain" description="FF" evidence="12">
    <location>
        <begin position="595"/>
        <end position="652"/>
    </location>
</feature>
<sequence>MANNPQSSGAQPLRPPTVGSMGPQSFGPPFHMQFRSMIPTQQGQPFLPSVSASQQYRPVGQGISSPNVGIPSNQSQPLQYSQPMQQLPPRPVHATPPSQAIPMSYIQPSMPLTSSAQSQQTAHPLNNHMTGLGGPGVPLSSSSYTFAPSSFGQPQHSVNTTSHFQPSQMHAPAAPVGGQPWLSTGSQGGPLVTPMQQIGQQSLDTAATVPAVTGQQSSSDWQEHASQDGRRYYYNKKTRQSSWEKPLELMTPIERADASTVWKEFTTPDGRKYYYNKVTKQSKWQIPEELKVAREQAEKEASQGTQPEIITTSNAMENVTISSVERSSTAVTSVSSISSSTISGLTSSPVPVTPVVAVNAAPVVVSGSSAFPIAHSAATSAVITSSVGATITPSSAALVATDTMPVSSFENSSSHDVSNSVDGASMQDIEEAKKVMAVAGKINVTPLEEKPIEDELLVYANKQEARNAFKALLESVNVESNWTWEQAMRVIINDKRYGALKTLGERKQAFNEYLGQRKKLDAEERRMRMKKAREEFTKMLEECEELTSSTRWSKAVSMFEEDERFKALERPTEREDLFKNYLVDLQKKVEKEKAQEEHRQNRIEYRQYLETCGFIKVNTQWRKVQDRLEDDERCSRLEKFDRFEIFQEYIRDLEKEEEEQRRIQKEQLKRAERKNRDEFRKMMEEHVGSGILTAKTHWRDYCMKVKDSSPYQAVALNTSGSTPKDLFEDVAEELEKLMRAHFLDEVTITSTSTLEDFKDSILEDIGSPPISDINIRLVFEDLLERAREKEEKEAKKRQRFAKDFTDLLSTIKEITASSIWEECKQLFEESSEYRSIGEESFAKEVFEEHLVHLLEKAKEKERKREEEKRGERKEEGEGEGKGKEKEKEKEKRDREKDKEKEREREREKGKERSKKDDTESENMDVTDSYSHKEERKRDKDKDRKHRRRHHSPADDVSSDKDEKEESKKSRRHGSDRKKSRKHAYTPDSDSESKHKRHKRDHRDGSRRNGGGEELEDGEVGEDGEIR</sequence>
<feature type="domain" description="FF" evidence="12">
    <location>
        <begin position="462"/>
        <end position="516"/>
    </location>
</feature>
<feature type="domain" description="WW" evidence="11">
    <location>
        <begin position="215"/>
        <end position="248"/>
    </location>
</feature>
<accession>A0A7J7HTU2</accession>
<comment type="function">
    <text evidence="6">Binds the phosphorylated C-terminal domain (CTD) of the largest subunit of RNA polymerase II and functions as a scaffold for RNA processing machineries. May be involved in pre-mRNA splicing.</text>
</comment>
<feature type="compositionally biased region" description="Basic residues" evidence="10">
    <location>
        <begin position="968"/>
        <end position="983"/>
    </location>
</feature>
<feature type="domain" description="FF" evidence="12">
    <location>
        <begin position="670"/>
        <end position="733"/>
    </location>
</feature>
<keyword evidence="3" id="KW-0677">Repeat</keyword>
<dbReference type="SMART" id="SM00441">
    <property type="entry name" value="FF"/>
    <property type="match status" value="5"/>
</dbReference>
<feature type="coiled-coil region" evidence="9">
    <location>
        <begin position="646"/>
        <end position="681"/>
    </location>
</feature>
<feature type="compositionally biased region" description="Basic and acidic residues" evidence="10">
    <location>
        <begin position="858"/>
        <end position="917"/>
    </location>
</feature>
<feature type="compositionally biased region" description="Polar residues" evidence="10">
    <location>
        <begin position="38"/>
        <end position="85"/>
    </location>
</feature>
<evidence type="ECO:0000256" key="7">
    <source>
        <dbReference type="ARBA" id="ARBA00061317"/>
    </source>
</evidence>
<comment type="subunit">
    <text evidence="8">Interacts (via the WW domains) with the phosphorylated C-terminal domain of NRPB1 (via CTD domain).</text>
</comment>
<feature type="compositionally biased region" description="Basic and acidic residues" evidence="10">
    <location>
        <begin position="929"/>
        <end position="941"/>
    </location>
</feature>
<dbReference type="FunFam" id="1.10.10.440:FF:000022">
    <property type="entry name" value="Pre-mRNA-processing protein 40A"/>
    <property type="match status" value="1"/>
</dbReference>
<name>A0A7J7HTU2_CAMSI</name>
<feature type="region of interest" description="Disordered" evidence="10">
    <location>
        <begin position="150"/>
        <end position="175"/>
    </location>
</feature>
<dbReference type="Gene3D" id="1.10.10.440">
    <property type="entry name" value="FF domain"/>
    <property type="match status" value="5"/>
</dbReference>
<dbReference type="InterPro" id="IPR036020">
    <property type="entry name" value="WW_dom_sf"/>
</dbReference>
<keyword evidence="14" id="KW-1185">Reference proteome</keyword>
<dbReference type="InterPro" id="IPR039726">
    <property type="entry name" value="Prp40-like"/>
</dbReference>
<dbReference type="PANTHER" id="PTHR11864:SF0">
    <property type="entry name" value="PRP40 PRE-MRNA PROCESSING FACTOR 40 HOMOLOG A (YEAST)"/>
    <property type="match status" value="1"/>
</dbReference>
<keyword evidence="9" id="KW-0175">Coiled coil</keyword>
<feature type="compositionally biased region" description="Acidic residues" evidence="10">
    <location>
        <begin position="1012"/>
        <end position="1026"/>
    </location>
</feature>
<dbReference type="FunFam" id="1.10.10.440:FF:000024">
    <property type="entry name" value="Pre-mRNA-processing protein 40A"/>
    <property type="match status" value="1"/>
</dbReference>
<dbReference type="PROSITE" id="PS50020">
    <property type="entry name" value="WW_DOMAIN_2"/>
    <property type="match status" value="2"/>
</dbReference>
<dbReference type="InterPro" id="IPR001202">
    <property type="entry name" value="WW_dom"/>
</dbReference>
<feature type="compositionally biased region" description="Basic and acidic residues" evidence="10">
    <location>
        <begin position="1001"/>
        <end position="1010"/>
    </location>
</feature>
<dbReference type="GO" id="GO:0003723">
    <property type="term" value="F:RNA binding"/>
    <property type="evidence" value="ECO:0007669"/>
    <property type="project" value="TreeGrafter"/>
</dbReference>
<comment type="caution">
    <text evidence="13">The sequence shown here is derived from an EMBL/GenBank/DDBJ whole genome shotgun (WGS) entry which is preliminary data.</text>
</comment>
<keyword evidence="2" id="KW-0507">mRNA processing</keyword>
<feature type="coiled-coil region" evidence="9">
    <location>
        <begin position="582"/>
        <end position="611"/>
    </location>
</feature>
<evidence type="ECO:0000313" key="13">
    <source>
        <dbReference type="EMBL" id="KAF5955486.1"/>
    </source>
</evidence>
<dbReference type="InterPro" id="IPR002713">
    <property type="entry name" value="FF_domain"/>
</dbReference>
<dbReference type="EMBL" id="JACBKZ010000003">
    <property type="protein sequence ID" value="KAF5955486.1"/>
    <property type="molecule type" value="Genomic_DNA"/>
</dbReference>
<dbReference type="AlphaFoldDB" id="A0A7J7HTU2"/>
<dbReference type="GO" id="GO:0005685">
    <property type="term" value="C:U1 snRNP"/>
    <property type="evidence" value="ECO:0007669"/>
    <property type="project" value="TreeGrafter"/>
</dbReference>
<dbReference type="PANTHER" id="PTHR11864">
    <property type="entry name" value="PRE-MRNA-PROCESSING PROTEIN PRP40"/>
    <property type="match status" value="1"/>
</dbReference>
<gene>
    <name evidence="13" type="ORF">HYC85_008342</name>
</gene>
<dbReference type="Pfam" id="PF00397">
    <property type="entry name" value="WW"/>
    <property type="match status" value="2"/>
</dbReference>
<evidence type="ECO:0000256" key="9">
    <source>
        <dbReference type="SAM" id="Coils"/>
    </source>
</evidence>
<dbReference type="PROSITE" id="PS51676">
    <property type="entry name" value="FF"/>
    <property type="match status" value="5"/>
</dbReference>
<dbReference type="FunFam" id="2.20.70.10:FF:000228">
    <property type="entry name" value="Pre-mRNA-processing protein 40A"/>
    <property type="match status" value="1"/>
</dbReference>
<dbReference type="SUPFAM" id="SSF81698">
    <property type="entry name" value="FF domain"/>
    <property type="match status" value="5"/>
</dbReference>
<dbReference type="Gene3D" id="2.20.70.10">
    <property type="match status" value="2"/>
</dbReference>